<name>A0ABU2N2E8_9PSEU</name>
<organism evidence="2 3">
    <name type="scientific">Pseudonocardia charpentierae</name>
    <dbReference type="NCBI Taxonomy" id="3075545"/>
    <lineage>
        <taxon>Bacteria</taxon>
        <taxon>Bacillati</taxon>
        <taxon>Actinomycetota</taxon>
        <taxon>Actinomycetes</taxon>
        <taxon>Pseudonocardiales</taxon>
        <taxon>Pseudonocardiaceae</taxon>
        <taxon>Pseudonocardia</taxon>
    </lineage>
</organism>
<gene>
    <name evidence="2" type="ORF">RM445_00795</name>
</gene>
<accession>A0ABU2N2E8</accession>
<evidence type="ECO:0000313" key="2">
    <source>
        <dbReference type="EMBL" id="MDT0348060.1"/>
    </source>
</evidence>
<keyword evidence="3" id="KW-1185">Reference proteome</keyword>
<feature type="transmembrane region" description="Helical" evidence="1">
    <location>
        <begin position="6"/>
        <end position="25"/>
    </location>
</feature>
<keyword evidence="1" id="KW-1133">Transmembrane helix</keyword>
<protein>
    <submittedName>
        <fullName evidence="2">Uncharacterized protein</fullName>
    </submittedName>
</protein>
<dbReference type="EMBL" id="JAVREJ010000001">
    <property type="protein sequence ID" value="MDT0348060.1"/>
    <property type="molecule type" value="Genomic_DNA"/>
</dbReference>
<keyword evidence="1" id="KW-0472">Membrane</keyword>
<reference evidence="3" key="1">
    <citation type="submission" date="2023-07" db="EMBL/GenBank/DDBJ databases">
        <title>30 novel species of actinomycetes from the DSMZ collection.</title>
        <authorList>
            <person name="Nouioui I."/>
        </authorList>
    </citation>
    <scope>NUCLEOTIDE SEQUENCE [LARGE SCALE GENOMIC DNA]</scope>
    <source>
        <strain evidence="3">DSM 45834</strain>
    </source>
</reference>
<sequence>MMVGLSTVMMVAAFVALIVWNGWYIRRLTVREAAAEAASQAE</sequence>
<keyword evidence="1" id="KW-0812">Transmembrane</keyword>
<dbReference type="Proteomes" id="UP001183202">
    <property type="component" value="Unassembled WGS sequence"/>
</dbReference>
<evidence type="ECO:0000313" key="3">
    <source>
        <dbReference type="Proteomes" id="UP001183202"/>
    </source>
</evidence>
<evidence type="ECO:0000256" key="1">
    <source>
        <dbReference type="SAM" id="Phobius"/>
    </source>
</evidence>
<dbReference type="RefSeq" id="WP_311553959.1">
    <property type="nucleotide sequence ID" value="NZ_JAVREJ010000001.1"/>
</dbReference>
<proteinExistence type="predicted"/>
<comment type="caution">
    <text evidence="2">The sequence shown here is derived from an EMBL/GenBank/DDBJ whole genome shotgun (WGS) entry which is preliminary data.</text>
</comment>